<accession>A0A382PQ47</accession>
<organism evidence="2">
    <name type="scientific">marine metagenome</name>
    <dbReference type="NCBI Taxonomy" id="408172"/>
    <lineage>
        <taxon>unclassified sequences</taxon>
        <taxon>metagenomes</taxon>
        <taxon>ecological metagenomes</taxon>
    </lineage>
</organism>
<dbReference type="EMBL" id="UINC01108652">
    <property type="protein sequence ID" value="SVC74910.1"/>
    <property type="molecule type" value="Genomic_DNA"/>
</dbReference>
<feature type="domain" description="Bacteriophage N4 RNA polymerase helical" evidence="1">
    <location>
        <begin position="149"/>
        <end position="232"/>
    </location>
</feature>
<feature type="non-terminal residue" evidence="2">
    <location>
        <position position="1"/>
    </location>
</feature>
<evidence type="ECO:0000259" key="1">
    <source>
        <dbReference type="Pfam" id="PF21894"/>
    </source>
</evidence>
<gene>
    <name evidence="2" type="ORF">METZ01_LOCUS327764</name>
</gene>
<proteinExistence type="predicted"/>
<name>A0A382PQ47_9ZZZZ</name>
<evidence type="ECO:0000313" key="2">
    <source>
        <dbReference type="EMBL" id="SVC74910.1"/>
    </source>
</evidence>
<reference evidence="2" key="1">
    <citation type="submission" date="2018-05" db="EMBL/GenBank/DDBJ databases">
        <authorList>
            <person name="Lanie J.A."/>
            <person name="Ng W.-L."/>
            <person name="Kazmierczak K.M."/>
            <person name="Andrzejewski T.M."/>
            <person name="Davidsen T.M."/>
            <person name="Wayne K.J."/>
            <person name="Tettelin H."/>
            <person name="Glass J.I."/>
            <person name="Rusch D."/>
            <person name="Podicherti R."/>
            <person name="Tsui H.-C.T."/>
            <person name="Winkler M.E."/>
        </authorList>
    </citation>
    <scope>NUCLEOTIDE SEQUENCE</scope>
</reference>
<protein>
    <recommendedName>
        <fullName evidence="1">Bacteriophage N4 RNA polymerase helical domain-containing protein</fullName>
    </recommendedName>
</protein>
<feature type="non-terminal residue" evidence="2">
    <location>
        <position position="341"/>
    </location>
</feature>
<dbReference type="AlphaFoldDB" id="A0A382PQ47"/>
<sequence>PIRTKTEFKSDIVMEIDGITNGFAMNLLQFPMFEEGQLLRHLNQVGNYFDVRSLHDPSKPDVYMNLIDHIEAGESTAGALSWYTNNSWKNDFIADAGKYTQGTKKKPLTITQRKENEATERAYEILYGNRNEALKDLAPDMYLYDKGMRKTVKYPFMIYMYGGGTKSIAQGVASDIVDSLYEQATDFHNMRQDMQNNRLTSEAKENFPHTLFSENNLEKYIEKFVSNLDKLGAFEGNKSPSKEEYRQLLLDGKALDVDKNGKALHNFNDTELIQVIGRTVEPRFSHGLDSMLGETKDARSSVIKMGQMMHQMFMLRYETAYKNKLKQVNEEYKAKLSDDDK</sequence>
<dbReference type="InterPro" id="IPR053805">
    <property type="entry name" value="N4_RNAP_helical"/>
</dbReference>
<dbReference type="Pfam" id="PF21894">
    <property type="entry name" value="N4_RNAP_helical"/>
    <property type="match status" value="1"/>
</dbReference>